<comment type="caution">
    <text evidence="2">The sequence shown here is derived from an EMBL/GenBank/DDBJ whole genome shotgun (WGS) entry which is preliminary data.</text>
</comment>
<sequence>MNIPSEFDDIRPFEPEELPAVYDRLIANKQFQAVIKFLYPDVPFDTIAAKMRKCKTNIEFQREFCYAFLEKLLVNTSTGCEMDTSEVDKTHCYTFMSNHRDIVLDAAFLDKLLLDEGFPTTCEIAIGDNLLNLPWVQDIVRVNKSFIVRRGLMARERLQSSKELSKYMHFVINQKHQSIWIAQREGRAKDSNDCTQEAVLKMMAMGGEGSIIDSLINLHIVPLSISYEYDPCDFLKAKEFQQKRDNEGWQKGADDDIISMKTGLLGYKGHIHYHAAPCLDAYLRTLDPKTKRTELLLKVALHIDQEIHSRYMLYPNNYIALDEYEGNDVYASHYTSEQKEHFDDYLNDKLAKIDLPNKDVVFLRERMLTMYANPARNYLATQQTPVCKKEEKTFQSLA</sequence>
<keyword evidence="2" id="KW-0808">Transferase</keyword>
<dbReference type="Pfam" id="PF01553">
    <property type="entry name" value="Acyltransferase"/>
    <property type="match status" value="1"/>
</dbReference>
<proteinExistence type="predicted"/>
<evidence type="ECO:0000313" key="2">
    <source>
        <dbReference type="EMBL" id="MCO6026284.1"/>
    </source>
</evidence>
<dbReference type="EMBL" id="JAMXLY010000046">
    <property type="protein sequence ID" value="MCO6026284.1"/>
    <property type="molecule type" value="Genomic_DNA"/>
</dbReference>
<dbReference type="RefSeq" id="WP_252761639.1">
    <property type="nucleotide sequence ID" value="NZ_JAMXLY010000046.1"/>
</dbReference>
<protein>
    <submittedName>
        <fullName evidence="2">1-acyl-sn-glycerol-3-phosphate acyltransferase</fullName>
    </submittedName>
</protein>
<keyword evidence="2" id="KW-0012">Acyltransferase</keyword>
<organism evidence="2 3">
    <name type="scientific">Segatella cerevisiae</name>
    <dbReference type="NCBI Taxonomy" id="2053716"/>
    <lineage>
        <taxon>Bacteria</taxon>
        <taxon>Pseudomonadati</taxon>
        <taxon>Bacteroidota</taxon>
        <taxon>Bacteroidia</taxon>
        <taxon>Bacteroidales</taxon>
        <taxon>Prevotellaceae</taxon>
        <taxon>Segatella</taxon>
    </lineage>
</organism>
<dbReference type="Proteomes" id="UP001204015">
    <property type="component" value="Unassembled WGS sequence"/>
</dbReference>
<name>A0ABT1BZ73_9BACT</name>
<dbReference type="PANTHER" id="PTHR30068:SF3">
    <property type="entry name" value="PHOSPHOLIPID_GLYCEROL ACYLTRANSFERASE DOMAIN-CONTAINING PROTEIN"/>
    <property type="match status" value="1"/>
</dbReference>
<accession>A0ABT1BZ73</accession>
<reference evidence="2 3" key="1">
    <citation type="submission" date="2022-06" db="EMBL/GenBank/DDBJ databases">
        <title>A taxonomic note on the genus Prevotella: Description of four novel genera and emended description of the genera Hallella and Xylanibacter.</title>
        <authorList>
            <person name="Hitch T.C.A."/>
        </authorList>
    </citation>
    <scope>NUCLEOTIDE SEQUENCE [LARGE SCALE GENOMIC DNA]</scope>
    <source>
        <strain evidence="2 3">DSM 100619</strain>
    </source>
</reference>
<evidence type="ECO:0000259" key="1">
    <source>
        <dbReference type="Pfam" id="PF01553"/>
    </source>
</evidence>
<evidence type="ECO:0000313" key="3">
    <source>
        <dbReference type="Proteomes" id="UP001204015"/>
    </source>
</evidence>
<keyword evidence="3" id="KW-1185">Reference proteome</keyword>
<gene>
    <name evidence="2" type="ORF">NG821_10605</name>
</gene>
<dbReference type="InterPro" id="IPR002123">
    <property type="entry name" value="Plipid/glycerol_acylTrfase"/>
</dbReference>
<dbReference type="PANTHER" id="PTHR30068">
    <property type="entry name" value="URONATE ISOMERASE"/>
    <property type="match status" value="1"/>
</dbReference>
<feature type="domain" description="Phospholipid/glycerol acyltransferase" evidence="1">
    <location>
        <begin position="92"/>
        <end position="226"/>
    </location>
</feature>
<dbReference type="GO" id="GO:0016746">
    <property type="term" value="F:acyltransferase activity"/>
    <property type="evidence" value="ECO:0007669"/>
    <property type="project" value="UniProtKB-KW"/>
</dbReference>